<dbReference type="SMART" id="SM00481">
    <property type="entry name" value="POLIIIAc"/>
    <property type="match status" value="1"/>
</dbReference>
<dbReference type="InterPro" id="IPR052018">
    <property type="entry name" value="PHP_domain"/>
</dbReference>
<accession>A0ABP9NUX5</accession>
<dbReference type="Gene3D" id="3.20.20.140">
    <property type="entry name" value="Metal-dependent hydrolases"/>
    <property type="match status" value="1"/>
</dbReference>
<dbReference type="Proteomes" id="UP001499852">
    <property type="component" value="Unassembled WGS sequence"/>
</dbReference>
<sequence length="266" mass="29212">MMLSQTSALLRAELHCHTTASSDGMITPDGLLKAARLHKLDIIAITDHDTTVGAFEFKKWFRRKNSPTEILIGEERTLANKCHIIGLFLQGDIASTELQPVMDEIHAQGGLVLVPHPYRLKDGLLGPRGLGFSGLASVDAFEIHNAKGSHADNTRMREDMPGLPCGIFGGSDAHYEADVGQCVNEMEVCGSAEATVRAMLARRTPFHILAKAQHASSGERKYASGYYAVKRFVQVPKPLLPLAKKAYRLYWNARQGNRPHSLTEIA</sequence>
<dbReference type="RefSeq" id="WP_345734710.1">
    <property type="nucleotide sequence ID" value="NZ_BAABIA010000001.1"/>
</dbReference>
<keyword evidence="3" id="KW-1185">Reference proteome</keyword>
<dbReference type="EMBL" id="BAABIA010000001">
    <property type="protein sequence ID" value="GAA5133749.1"/>
    <property type="molecule type" value="Genomic_DNA"/>
</dbReference>
<evidence type="ECO:0000313" key="2">
    <source>
        <dbReference type="EMBL" id="GAA5133749.1"/>
    </source>
</evidence>
<dbReference type="SUPFAM" id="SSF89550">
    <property type="entry name" value="PHP domain-like"/>
    <property type="match status" value="1"/>
</dbReference>
<reference evidence="3" key="1">
    <citation type="journal article" date="2019" name="Int. J. Syst. Evol. Microbiol.">
        <title>The Global Catalogue of Microorganisms (GCM) 10K type strain sequencing project: providing services to taxonomists for standard genome sequencing and annotation.</title>
        <authorList>
            <consortium name="The Broad Institute Genomics Platform"/>
            <consortium name="The Broad Institute Genome Sequencing Center for Infectious Disease"/>
            <person name="Wu L."/>
            <person name="Ma J."/>
        </authorList>
    </citation>
    <scope>NUCLEOTIDE SEQUENCE [LARGE SCALE GENOMIC DNA]</scope>
    <source>
        <strain evidence="3">JCM 18053</strain>
    </source>
</reference>
<dbReference type="CDD" id="cd07432">
    <property type="entry name" value="PHP_HisPPase"/>
    <property type="match status" value="1"/>
</dbReference>
<dbReference type="Pfam" id="PF13263">
    <property type="entry name" value="PHP_C"/>
    <property type="match status" value="1"/>
</dbReference>
<proteinExistence type="predicted"/>
<evidence type="ECO:0000313" key="3">
    <source>
        <dbReference type="Proteomes" id="UP001499852"/>
    </source>
</evidence>
<name>A0ABP9NUX5_9BACT</name>
<evidence type="ECO:0000259" key="1">
    <source>
        <dbReference type="SMART" id="SM00481"/>
    </source>
</evidence>
<dbReference type="InterPro" id="IPR003141">
    <property type="entry name" value="Pol/His_phosphatase_N"/>
</dbReference>
<dbReference type="PANTHER" id="PTHR42924:SF3">
    <property type="entry name" value="POLYMERASE_HISTIDINOL PHOSPHATASE N-TERMINAL DOMAIN-CONTAINING PROTEIN"/>
    <property type="match status" value="1"/>
</dbReference>
<dbReference type="PANTHER" id="PTHR42924">
    <property type="entry name" value="EXONUCLEASE"/>
    <property type="match status" value="1"/>
</dbReference>
<dbReference type="InterPro" id="IPR016195">
    <property type="entry name" value="Pol/histidinol_Pase-like"/>
</dbReference>
<feature type="domain" description="Polymerase/histidinol phosphatase N-terminal" evidence="1">
    <location>
        <begin position="12"/>
        <end position="80"/>
    </location>
</feature>
<organism evidence="2 3">
    <name type="scientific">Prosthecobacter algae</name>
    <dbReference type="NCBI Taxonomy" id="1144682"/>
    <lineage>
        <taxon>Bacteria</taxon>
        <taxon>Pseudomonadati</taxon>
        <taxon>Verrucomicrobiota</taxon>
        <taxon>Verrucomicrobiia</taxon>
        <taxon>Verrucomicrobiales</taxon>
        <taxon>Verrucomicrobiaceae</taxon>
        <taxon>Prosthecobacter</taxon>
    </lineage>
</organism>
<gene>
    <name evidence="2" type="ORF">GCM10023213_04110</name>
</gene>
<comment type="caution">
    <text evidence="2">The sequence shown here is derived from an EMBL/GenBank/DDBJ whole genome shotgun (WGS) entry which is preliminary data.</text>
</comment>
<protein>
    <submittedName>
        <fullName evidence="2">PHP domain-containing protein</fullName>
    </submittedName>
</protein>
<dbReference type="InterPro" id="IPR004013">
    <property type="entry name" value="PHP_dom"/>
</dbReference>
<dbReference type="Pfam" id="PF02811">
    <property type="entry name" value="PHP"/>
    <property type="match status" value="1"/>
</dbReference>